<name>A0A7J0BZM5_9BACT</name>
<accession>A0A7J0BZM5</accession>
<dbReference type="Proteomes" id="UP000503820">
    <property type="component" value="Unassembled WGS sequence"/>
</dbReference>
<protein>
    <recommendedName>
        <fullName evidence="3">Thiamine biosynthesis protein ThiS</fullName>
    </recommendedName>
</protein>
<comment type="caution">
    <text evidence="1">The sequence shown here is derived from an EMBL/GenBank/DDBJ whole genome shotgun (WGS) entry which is preliminary data.</text>
</comment>
<dbReference type="InterPro" id="IPR012675">
    <property type="entry name" value="Beta-grasp_dom_sf"/>
</dbReference>
<evidence type="ECO:0000313" key="1">
    <source>
        <dbReference type="EMBL" id="GFM38591.1"/>
    </source>
</evidence>
<evidence type="ECO:0008006" key="3">
    <source>
        <dbReference type="Google" id="ProtNLM"/>
    </source>
</evidence>
<sequence>MVPPKPVHVVLAQLNIRPTTVLVIREGGLLTPDTALKNGDSIIVRTVVSSG</sequence>
<gene>
    <name evidence="1" type="ORF">DSM19430T_32750</name>
</gene>
<dbReference type="InterPro" id="IPR016155">
    <property type="entry name" value="Mopterin_synth/thiamin_S_b"/>
</dbReference>
<dbReference type="Gene3D" id="3.10.20.30">
    <property type="match status" value="1"/>
</dbReference>
<dbReference type="EMBL" id="BLVP01000043">
    <property type="protein sequence ID" value="GFM38591.1"/>
    <property type="molecule type" value="Genomic_DNA"/>
</dbReference>
<dbReference type="AlphaFoldDB" id="A0A7J0BZM5"/>
<proteinExistence type="predicted"/>
<organism evidence="1 2">
    <name type="scientific">Desulfovibrio psychrotolerans</name>
    <dbReference type="NCBI Taxonomy" id="415242"/>
    <lineage>
        <taxon>Bacteria</taxon>
        <taxon>Pseudomonadati</taxon>
        <taxon>Thermodesulfobacteriota</taxon>
        <taxon>Desulfovibrionia</taxon>
        <taxon>Desulfovibrionales</taxon>
        <taxon>Desulfovibrionaceae</taxon>
        <taxon>Desulfovibrio</taxon>
    </lineage>
</organism>
<reference evidence="1 2" key="1">
    <citation type="submission" date="2020-05" db="EMBL/GenBank/DDBJ databases">
        <title>Draft genome sequence of Desulfovibrio psychrotolerans JS1T.</title>
        <authorList>
            <person name="Ueno A."/>
            <person name="Tamazawa S."/>
            <person name="Tamamura S."/>
            <person name="Murakami T."/>
            <person name="Kiyama T."/>
            <person name="Inomata H."/>
            <person name="Amano Y."/>
            <person name="Miyakawa K."/>
            <person name="Tamaki H."/>
            <person name="Naganuma T."/>
            <person name="Kaneko K."/>
        </authorList>
    </citation>
    <scope>NUCLEOTIDE SEQUENCE [LARGE SCALE GENOMIC DNA]</scope>
    <source>
        <strain evidence="1 2">JS1</strain>
    </source>
</reference>
<keyword evidence="2" id="KW-1185">Reference proteome</keyword>
<evidence type="ECO:0000313" key="2">
    <source>
        <dbReference type="Proteomes" id="UP000503820"/>
    </source>
</evidence>
<dbReference type="SUPFAM" id="SSF54285">
    <property type="entry name" value="MoaD/ThiS"/>
    <property type="match status" value="1"/>
</dbReference>